<evidence type="ECO:0000313" key="2">
    <source>
        <dbReference type="EMBL" id="MFC6363197.1"/>
    </source>
</evidence>
<sequence>MILQCFLLRALVLLAACDNNTAAESTLESGQNPHSTELQSLIRQVKASLVFVEGGDFLIGDLAAIHGP</sequence>
<reference evidence="3" key="1">
    <citation type="journal article" date="2019" name="Int. J. Syst. Evol. Microbiol.">
        <title>The Global Catalogue of Microorganisms (GCM) 10K type strain sequencing project: providing services to taxonomists for standard genome sequencing and annotation.</title>
        <authorList>
            <consortium name="The Broad Institute Genomics Platform"/>
            <consortium name="The Broad Institute Genome Sequencing Center for Infectious Disease"/>
            <person name="Wu L."/>
            <person name="Ma J."/>
        </authorList>
    </citation>
    <scope>NUCLEOTIDE SEQUENCE [LARGE SCALE GENOMIC DNA]</scope>
    <source>
        <strain evidence="3">CGMCC 4.1530</strain>
    </source>
</reference>
<accession>A0ABW1VU82</accession>
<evidence type="ECO:0000313" key="3">
    <source>
        <dbReference type="Proteomes" id="UP001596215"/>
    </source>
</evidence>
<comment type="caution">
    <text evidence="2">The sequence shown here is derived from an EMBL/GenBank/DDBJ whole genome shotgun (WGS) entry which is preliminary data.</text>
</comment>
<keyword evidence="3" id="KW-1185">Reference proteome</keyword>
<keyword evidence="1" id="KW-0732">Signal</keyword>
<feature type="chain" id="PRO_5045457376" evidence="1">
    <location>
        <begin position="23"/>
        <end position="68"/>
    </location>
</feature>
<dbReference type="EMBL" id="JBHSUC010000022">
    <property type="protein sequence ID" value="MFC6363197.1"/>
    <property type="molecule type" value="Genomic_DNA"/>
</dbReference>
<name>A0ABW1VU82_9GAMM</name>
<feature type="signal peptide" evidence="1">
    <location>
        <begin position="1"/>
        <end position="22"/>
    </location>
</feature>
<protein>
    <submittedName>
        <fullName evidence="2">Uncharacterized protein</fullName>
    </submittedName>
</protein>
<organism evidence="2 3">
    <name type="scientific">Tatumella punctata</name>
    <dbReference type="NCBI Taxonomy" id="399969"/>
    <lineage>
        <taxon>Bacteria</taxon>
        <taxon>Pseudomonadati</taxon>
        <taxon>Pseudomonadota</taxon>
        <taxon>Gammaproteobacteria</taxon>
        <taxon>Enterobacterales</taxon>
        <taxon>Erwiniaceae</taxon>
        <taxon>Tatumella</taxon>
    </lineage>
</organism>
<dbReference type="Proteomes" id="UP001596215">
    <property type="component" value="Unassembled WGS sequence"/>
</dbReference>
<dbReference type="RefSeq" id="WP_212711010.1">
    <property type="nucleotide sequence ID" value="NZ_BAAAFW010000018.1"/>
</dbReference>
<evidence type="ECO:0000256" key="1">
    <source>
        <dbReference type="SAM" id="SignalP"/>
    </source>
</evidence>
<gene>
    <name evidence="2" type="ORF">ACFP73_14055</name>
</gene>
<proteinExistence type="predicted"/>